<dbReference type="EMBL" id="JAWJZB010000006">
    <property type="protein sequence ID" value="MDV5088463.1"/>
    <property type="molecule type" value="Genomic_DNA"/>
</dbReference>
<keyword evidence="14" id="KW-0443">Lipid metabolism</keyword>
<evidence type="ECO:0000256" key="1">
    <source>
        <dbReference type="ARBA" id="ARBA00001698"/>
    </source>
</evidence>
<comment type="caution">
    <text evidence="20">The sequence shown here is derived from an EMBL/GenBank/DDBJ whole genome shotgun (WGS) entry which is preliminary data.</text>
</comment>
<dbReference type="EC" id="2.7.7.41" evidence="6 18"/>
<keyword evidence="15 19" id="KW-0472">Membrane</keyword>
<evidence type="ECO:0000313" key="21">
    <source>
        <dbReference type="Proteomes" id="UP001272515"/>
    </source>
</evidence>
<evidence type="ECO:0000256" key="19">
    <source>
        <dbReference type="SAM" id="Phobius"/>
    </source>
</evidence>
<evidence type="ECO:0000256" key="8">
    <source>
        <dbReference type="ARBA" id="ARBA00022475"/>
    </source>
</evidence>
<keyword evidence="21" id="KW-1185">Reference proteome</keyword>
<evidence type="ECO:0000256" key="14">
    <source>
        <dbReference type="ARBA" id="ARBA00023098"/>
    </source>
</evidence>
<gene>
    <name evidence="20" type="ORF">RVY80_06345</name>
</gene>
<evidence type="ECO:0000256" key="15">
    <source>
        <dbReference type="ARBA" id="ARBA00023136"/>
    </source>
</evidence>
<comment type="similarity">
    <text evidence="5 18">Belongs to the CDS family.</text>
</comment>
<organism evidence="20 21">
    <name type="scientific">Veillonella absiana</name>
    <dbReference type="NCBI Taxonomy" id="3079305"/>
    <lineage>
        <taxon>Bacteria</taxon>
        <taxon>Bacillati</taxon>
        <taxon>Bacillota</taxon>
        <taxon>Negativicutes</taxon>
        <taxon>Veillonellales</taxon>
        <taxon>Veillonellaceae</taxon>
        <taxon>Veillonella</taxon>
    </lineage>
</organism>
<reference evidence="20 21" key="1">
    <citation type="submission" date="2023-10" db="EMBL/GenBank/DDBJ databases">
        <title>Veillonella sp. nov., isolated from a pig farm feces dump.</title>
        <authorList>
            <person name="Chang Y.-H."/>
        </authorList>
    </citation>
    <scope>NUCLEOTIDE SEQUENCE [LARGE SCALE GENOMIC DNA]</scope>
    <source>
        <strain evidence="20 21">YH-vei2233</strain>
    </source>
</reference>
<evidence type="ECO:0000256" key="16">
    <source>
        <dbReference type="ARBA" id="ARBA00023209"/>
    </source>
</evidence>
<proteinExistence type="inferred from homology"/>
<evidence type="ECO:0000256" key="18">
    <source>
        <dbReference type="RuleBase" id="RU003938"/>
    </source>
</evidence>
<comment type="pathway">
    <text evidence="4">Lipid metabolism.</text>
</comment>
<evidence type="ECO:0000256" key="9">
    <source>
        <dbReference type="ARBA" id="ARBA00022516"/>
    </source>
</evidence>
<dbReference type="Proteomes" id="UP001272515">
    <property type="component" value="Unassembled WGS sequence"/>
</dbReference>
<comment type="pathway">
    <text evidence="3 18">Phospholipid metabolism; CDP-diacylglycerol biosynthesis; CDP-diacylglycerol from sn-glycerol 3-phosphate: step 3/3.</text>
</comment>
<dbReference type="GO" id="GO:0004605">
    <property type="term" value="F:phosphatidate cytidylyltransferase activity"/>
    <property type="evidence" value="ECO:0007669"/>
    <property type="project" value="UniProtKB-EC"/>
</dbReference>
<comment type="catalytic activity">
    <reaction evidence="1 18">
        <text>a 1,2-diacyl-sn-glycero-3-phosphate + CTP + H(+) = a CDP-1,2-diacyl-sn-glycerol + diphosphate</text>
        <dbReference type="Rhea" id="RHEA:16229"/>
        <dbReference type="ChEBI" id="CHEBI:15378"/>
        <dbReference type="ChEBI" id="CHEBI:33019"/>
        <dbReference type="ChEBI" id="CHEBI:37563"/>
        <dbReference type="ChEBI" id="CHEBI:58332"/>
        <dbReference type="ChEBI" id="CHEBI:58608"/>
        <dbReference type="EC" id="2.7.7.41"/>
    </reaction>
</comment>
<keyword evidence="8" id="KW-1003">Cell membrane</keyword>
<evidence type="ECO:0000256" key="6">
    <source>
        <dbReference type="ARBA" id="ARBA00012487"/>
    </source>
</evidence>
<feature type="transmembrane region" description="Helical" evidence="19">
    <location>
        <begin position="143"/>
        <end position="163"/>
    </location>
</feature>
<keyword evidence="17" id="KW-1208">Phospholipid metabolism</keyword>
<evidence type="ECO:0000256" key="5">
    <source>
        <dbReference type="ARBA" id="ARBA00010185"/>
    </source>
</evidence>
<keyword evidence="16" id="KW-0594">Phospholipid biosynthesis</keyword>
<evidence type="ECO:0000256" key="12">
    <source>
        <dbReference type="ARBA" id="ARBA00022695"/>
    </source>
</evidence>
<evidence type="ECO:0000313" key="20">
    <source>
        <dbReference type="EMBL" id="MDV5088463.1"/>
    </source>
</evidence>
<feature type="transmembrane region" description="Helical" evidence="19">
    <location>
        <begin position="208"/>
        <end position="227"/>
    </location>
</feature>
<evidence type="ECO:0000256" key="13">
    <source>
        <dbReference type="ARBA" id="ARBA00022989"/>
    </source>
</evidence>
<sequence>MLKTRVITALVGFIIAIVCITFGGVVFDALITLLALIGWREFTLLAKSRRVRMPLLWGYIYILAVMTSLSLGYYNIILAIGLAGVFCLYMMMTFGERYKLHNVGYSIFGVIYVLLGMGALLLIRQDSLYSLLPMPYERDNWGVVTIWLLLFTTWASDTFAYFAGRAFGKNKIVPTISPNKTLEGFIGGFIGAIATGIVYAFIVGTPMYMGAFFGIIIGVLAPLGDLFESKMKRICDVKDSGVLLPGHGGVLDRFDSLLFAAPAVLAYLTLL</sequence>
<dbReference type="RefSeq" id="WP_295188033.1">
    <property type="nucleotide sequence ID" value="NZ_JAWJZA010000003.1"/>
</dbReference>
<dbReference type="PANTHER" id="PTHR46382:SF1">
    <property type="entry name" value="PHOSPHATIDATE CYTIDYLYLTRANSFERASE"/>
    <property type="match status" value="1"/>
</dbReference>
<evidence type="ECO:0000256" key="11">
    <source>
        <dbReference type="ARBA" id="ARBA00022692"/>
    </source>
</evidence>
<accession>A0ABU3Z980</accession>
<feature type="transmembrane region" description="Helical" evidence="19">
    <location>
        <begin position="51"/>
        <end position="67"/>
    </location>
</feature>
<evidence type="ECO:0000256" key="3">
    <source>
        <dbReference type="ARBA" id="ARBA00005119"/>
    </source>
</evidence>
<keyword evidence="13 19" id="KW-1133">Transmembrane helix</keyword>
<evidence type="ECO:0000256" key="17">
    <source>
        <dbReference type="ARBA" id="ARBA00023264"/>
    </source>
</evidence>
<name>A0ABU3Z980_9FIRM</name>
<evidence type="ECO:0000256" key="4">
    <source>
        <dbReference type="ARBA" id="ARBA00005189"/>
    </source>
</evidence>
<evidence type="ECO:0000256" key="7">
    <source>
        <dbReference type="ARBA" id="ARBA00019373"/>
    </source>
</evidence>
<dbReference type="Pfam" id="PF01148">
    <property type="entry name" value="CTP_transf_1"/>
    <property type="match status" value="1"/>
</dbReference>
<dbReference type="InterPro" id="IPR000374">
    <property type="entry name" value="PC_trans"/>
</dbReference>
<keyword evidence="11 18" id="KW-0812">Transmembrane</keyword>
<feature type="transmembrane region" description="Helical" evidence="19">
    <location>
        <begin position="103"/>
        <end position="123"/>
    </location>
</feature>
<keyword evidence="10 18" id="KW-0808">Transferase</keyword>
<dbReference type="PROSITE" id="PS01315">
    <property type="entry name" value="CDS"/>
    <property type="match status" value="1"/>
</dbReference>
<keyword evidence="12 18" id="KW-0548">Nucleotidyltransferase</keyword>
<comment type="subcellular location">
    <subcellularLocation>
        <location evidence="2">Cell membrane</location>
        <topology evidence="2">Multi-pass membrane protein</topology>
    </subcellularLocation>
</comment>
<evidence type="ECO:0000256" key="2">
    <source>
        <dbReference type="ARBA" id="ARBA00004651"/>
    </source>
</evidence>
<dbReference type="PANTHER" id="PTHR46382">
    <property type="entry name" value="PHOSPHATIDATE CYTIDYLYLTRANSFERASE"/>
    <property type="match status" value="1"/>
</dbReference>
<protein>
    <recommendedName>
        <fullName evidence="7 18">Phosphatidate cytidylyltransferase</fullName>
        <ecNumber evidence="6 18">2.7.7.41</ecNumber>
    </recommendedName>
</protein>
<evidence type="ECO:0000256" key="10">
    <source>
        <dbReference type="ARBA" id="ARBA00022679"/>
    </source>
</evidence>
<feature type="transmembrane region" description="Helical" evidence="19">
    <location>
        <begin position="184"/>
        <end position="202"/>
    </location>
</feature>
<keyword evidence="9" id="KW-0444">Lipid biosynthesis</keyword>
<feature type="transmembrane region" description="Helical" evidence="19">
    <location>
        <begin position="6"/>
        <end position="39"/>
    </location>
</feature>